<evidence type="ECO:0000259" key="1">
    <source>
        <dbReference type="Pfam" id="PF21841"/>
    </source>
</evidence>
<name>A0A2P5K805_9BURK</name>
<dbReference type="Pfam" id="PF21841">
    <property type="entry name" value="DUF6900"/>
    <property type="match status" value="1"/>
</dbReference>
<gene>
    <name evidence="2" type="ORF">B0O95_11230</name>
</gene>
<dbReference type="EMBL" id="PRDW01000012">
    <property type="protein sequence ID" value="PPB82853.1"/>
    <property type="molecule type" value="Genomic_DNA"/>
</dbReference>
<proteinExistence type="predicted"/>
<dbReference type="InterPro" id="IPR054195">
    <property type="entry name" value="DUF6900"/>
</dbReference>
<sequence length="67" mass="7628">MVVLKLNRLLETIACEHLDIPTLKTRYLDRLDFYDVALCCLRSALLTAFEVERAESGSCTPYFALDS</sequence>
<feature type="domain" description="DUF6900" evidence="1">
    <location>
        <begin position="6"/>
        <end position="50"/>
    </location>
</feature>
<comment type="caution">
    <text evidence="2">The sequence shown here is derived from an EMBL/GenBank/DDBJ whole genome shotgun (WGS) entry which is preliminary data.</text>
</comment>
<dbReference type="AlphaFoldDB" id="A0A2P5K805"/>
<accession>A0A2P5K805</accession>
<protein>
    <recommendedName>
        <fullName evidence="1">DUF6900 domain-containing protein</fullName>
    </recommendedName>
</protein>
<dbReference type="RefSeq" id="WP_416171941.1">
    <property type="nucleotide sequence ID" value="NZ_CP062179.1"/>
</dbReference>
<organism evidence="2 3">
    <name type="scientific">Mycetohabitans endofungorum</name>
    <dbReference type="NCBI Taxonomy" id="417203"/>
    <lineage>
        <taxon>Bacteria</taxon>
        <taxon>Pseudomonadati</taxon>
        <taxon>Pseudomonadota</taxon>
        <taxon>Betaproteobacteria</taxon>
        <taxon>Burkholderiales</taxon>
        <taxon>Burkholderiaceae</taxon>
        <taxon>Mycetohabitans</taxon>
    </lineage>
</organism>
<keyword evidence="3" id="KW-1185">Reference proteome</keyword>
<reference evidence="2 3" key="1">
    <citation type="submission" date="2018-01" db="EMBL/GenBank/DDBJ databases">
        <title>Genomic Encyclopedia of Type Strains, Phase III (KMG-III): the genomes of soil and plant-associated and newly described type strains.</title>
        <authorList>
            <person name="Whitman W."/>
        </authorList>
    </citation>
    <scope>NUCLEOTIDE SEQUENCE [LARGE SCALE GENOMIC DNA]</scope>
    <source>
        <strain evidence="2 3">HKI456</strain>
    </source>
</reference>
<evidence type="ECO:0000313" key="2">
    <source>
        <dbReference type="EMBL" id="PPB82853.1"/>
    </source>
</evidence>
<dbReference type="Proteomes" id="UP000243096">
    <property type="component" value="Unassembled WGS sequence"/>
</dbReference>
<evidence type="ECO:0000313" key="3">
    <source>
        <dbReference type="Proteomes" id="UP000243096"/>
    </source>
</evidence>